<evidence type="ECO:0000313" key="2">
    <source>
        <dbReference type="Proteomes" id="UP000442694"/>
    </source>
</evidence>
<comment type="caution">
    <text evidence="1">The sequence shown here is derived from an EMBL/GenBank/DDBJ whole genome shotgun (WGS) entry which is preliminary data.</text>
</comment>
<dbReference type="RefSeq" id="WP_152213380.1">
    <property type="nucleotide sequence ID" value="NZ_WFLN01000008.1"/>
</dbReference>
<protein>
    <submittedName>
        <fullName evidence="1">Uncharacterized protein</fullName>
    </submittedName>
</protein>
<evidence type="ECO:0000313" key="1">
    <source>
        <dbReference type="EMBL" id="KAB8029038.1"/>
    </source>
</evidence>
<keyword evidence="2" id="KW-1185">Reference proteome</keyword>
<proteinExistence type="predicted"/>
<accession>A0A833JBN3</accession>
<organism evidence="1 2">
    <name type="scientific">Fluviispira multicolorata</name>
    <dbReference type="NCBI Taxonomy" id="2654512"/>
    <lineage>
        <taxon>Bacteria</taxon>
        <taxon>Pseudomonadati</taxon>
        <taxon>Bdellovibrionota</taxon>
        <taxon>Oligoflexia</taxon>
        <taxon>Silvanigrellales</taxon>
        <taxon>Silvanigrellaceae</taxon>
        <taxon>Fluviispira</taxon>
    </lineage>
</organism>
<sequence>MKRFLLALVIFFFLNILSCSKQSGNNSGGGSTGSPPVRSKFTVENRANFLREFNGSKVQILKSLWSVRLNLEQNLTHYNVRLRSNEYPRNTWLEYNSEGFFRGIARIMGYPEETFWKEKSYIDGVIPDAVDSKTFGVARNAKGRLFIQNLENICNYHEIQMDRDFETISCQMLEFENPCVLRLYREAWLEHQEAWFYVGESNDALNISNEESPFIFKGPVEEHIVLNPVPGTPMSQRTPEEQDYINYLEKRIQQSFEDYMKNPRNVLDNPDRQNRPLISPLNTTFLYRIGDETRVLNDKLDRDYVNARNSSGTAFVAQYPHQSKLINAIFTAIENKDETAFISSVVKLAASHPVQSQRKTVLESFPDIFITKDFPNFQIFNSYLHFLLNCTQFH</sequence>
<gene>
    <name evidence="1" type="ORF">GCL57_10880</name>
</gene>
<name>A0A833JBN3_9BACT</name>
<dbReference type="EMBL" id="WFLN01000008">
    <property type="protein sequence ID" value="KAB8029038.1"/>
    <property type="molecule type" value="Genomic_DNA"/>
</dbReference>
<dbReference type="AlphaFoldDB" id="A0A833JBN3"/>
<reference evidence="1 2" key="1">
    <citation type="submission" date="2019-10" db="EMBL/GenBank/DDBJ databases">
        <title>New genus of Silvanigrellaceae.</title>
        <authorList>
            <person name="Pitt A."/>
            <person name="Hahn M.W."/>
        </authorList>
    </citation>
    <scope>NUCLEOTIDE SEQUENCE [LARGE SCALE GENOMIC DNA]</scope>
    <source>
        <strain evidence="1 2">33A1-SZDP</strain>
    </source>
</reference>
<dbReference type="Proteomes" id="UP000442694">
    <property type="component" value="Unassembled WGS sequence"/>
</dbReference>